<name>A0A1G7CKF4_9PROT</name>
<sequence>MISLDGVTPVAHGESLPVVEKTVALDLLPLMAARNGWTPDKIESLAITADGTLISATDNDGVDDATGETQVLYPGMAGDLK</sequence>
<evidence type="ECO:0000313" key="2">
    <source>
        <dbReference type="Proteomes" id="UP000199412"/>
    </source>
</evidence>
<evidence type="ECO:0008006" key="3">
    <source>
        <dbReference type="Google" id="ProtNLM"/>
    </source>
</evidence>
<gene>
    <name evidence="1" type="ORF">SAMN05421720_106115</name>
</gene>
<proteinExistence type="predicted"/>
<protein>
    <recommendedName>
        <fullName evidence="3">Esterase-like activity of phytase</fullName>
    </recommendedName>
</protein>
<reference evidence="1 2" key="1">
    <citation type="submission" date="2016-10" db="EMBL/GenBank/DDBJ databases">
        <authorList>
            <person name="de Groot N.N."/>
        </authorList>
    </citation>
    <scope>NUCLEOTIDE SEQUENCE [LARGE SCALE GENOMIC DNA]</scope>
    <source>
        <strain evidence="1 2">ATCC 700224</strain>
    </source>
</reference>
<evidence type="ECO:0000313" key="1">
    <source>
        <dbReference type="EMBL" id="SDE39721.1"/>
    </source>
</evidence>
<accession>A0A1G7CKF4</accession>
<organism evidence="1 2">
    <name type="scientific">Rhodospira trueperi</name>
    <dbReference type="NCBI Taxonomy" id="69960"/>
    <lineage>
        <taxon>Bacteria</taxon>
        <taxon>Pseudomonadati</taxon>
        <taxon>Pseudomonadota</taxon>
        <taxon>Alphaproteobacteria</taxon>
        <taxon>Rhodospirillales</taxon>
        <taxon>Rhodospirillaceae</taxon>
        <taxon>Rhodospira</taxon>
    </lineage>
</organism>
<dbReference type="AlphaFoldDB" id="A0A1G7CKF4"/>
<keyword evidence="2" id="KW-1185">Reference proteome</keyword>
<dbReference type="EMBL" id="FNAP01000006">
    <property type="protein sequence ID" value="SDE39721.1"/>
    <property type="molecule type" value="Genomic_DNA"/>
</dbReference>
<dbReference type="STRING" id="69960.SAMN05421720_106115"/>
<dbReference type="Proteomes" id="UP000199412">
    <property type="component" value="Unassembled WGS sequence"/>
</dbReference>